<dbReference type="Proteomes" id="UP001470230">
    <property type="component" value="Unassembled WGS sequence"/>
</dbReference>
<accession>A0ABR2LAD2</accession>
<evidence type="ECO:0000313" key="2">
    <source>
        <dbReference type="Proteomes" id="UP001470230"/>
    </source>
</evidence>
<evidence type="ECO:0008006" key="3">
    <source>
        <dbReference type="Google" id="ProtNLM"/>
    </source>
</evidence>
<proteinExistence type="predicted"/>
<organism evidence="1 2">
    <name type="scientific">Tritrichomonas musculus</name>
    <dbReference type="NCBI Taxonomy" id="1915356"/>
    <lineage>
        <taxon>Eukaryota</taxon>
        <taxon>Metamonada</taxon>
        <taxon>Parabasalia</taxon>
        <taxon>Tritrichomonadida</taxon>
        <taxon>Tritrichomonadidae</taxon>
        <taxon>Tritrichomonas</taxon>
    </lineage>
</organism>
<comment type="caution">
    <text evidence="1">The sequence shown here is derived from an EMBL/GenBank/DDBJ whole genome shotgun (WGS) entry which is preliminary data.</text>
</comment>
<evidence type="ECO:0000313" key="1">
    <source>
        <dbReference type="EMBL" id="KAK8900326.1"/>
    </source>
</evidence>
<gene>
    <name evidence="1" type="ORF">M9Y10_002650</name>
</gene>
<protein>
    <recommendedName>
        <fullName evidence="3">Tc1-like transposase DDE domain-containing protein</fullName>
    </recommendedName>
</protein>
<keyword evidence="2" id="KW-1185">Reference proteome</keyword>
<reference evidence="1 2" key="1">
    <citation type="submission" date="2024-04" db="EMBL/GenBank/DDBJ databases">
        <title>Tritrichomonas musculus Genome.</title>
        <authorList>
            <person name="Alves-Ferreira E."/>
            <person name="Grigg M."/>
            <person name="Lorenzi H."/>
            <person name="Galac M."/>
        </authorList>
    </citation>
    <scope>NUCLEOTIDE SEQUENCE [LARGE SCALE GENOMIC DNA]</scope>
    <source>
        <strain evidence="1 2">EAF2021</strain>
    </source>
</reference>
<dbReference type="EMBL" id="JAPFFF010000001">
    <property type="protein sequence ID" value="KAK8900326.1"/>
    <property type="molecule type" value="Genomic_DNA"/>
</dbReference>
<name>A0ABR2LAD2_9EUKA</name>
<sequence>MVYGKTKFVIHRHHLNFLRGKRPDGRLPSSNEIELQVVKEEIQRLHSKYPPEYPTYEDIKTFIYEKYGKMLLRDTLRNLIYNKLHVFFRPCNAKPVESDRMNVTIQQIEDNLMELRRAIQGVPPHFCINIDEMGHTEFGDAVQKIVIVPSNYDKNEASYPNERAGKRASCILYFSYRIVLPSTIYN</sequence>